<name>A0A381QIB8_9ZZZZ</name>
<dbReference type="GO" id="GO:0006189">
    <property type="term" value="P:'de novo' IMP biosynthetic process"/>
    <property type="evidence" value="ECO:0007669"/>
    <property type="project" value="UniProtKB-UniPathway"/>
</dbReference>
<evidence type="ECO:0000256" key="6">
    <source>
        <dbReference type="ARBA" id="ARBA00041324"/>
    </source>
</evidence>
<gene>
    <name evidence="10" type="ORF">METZ01_LOCUS31564</name>
</gene>
<comment type="pathway">
    <text evidence="1">Purine metabolism; IMP biosynthesis via de novo pathway; N(2)-formyl-N(1)-(5-phospho-D-ribosyl)glycinamide from N(1)-(5-phospho-D-ribosyl)glycinamide (10-formyl THF route): step 1/1.</text>
</comment>
<dbReference type="InterPro" id="IPR004607">
    <property type="entry name" value="GART"/>
</dbReference>
<protein>
    <recommendedName>
        <fullName evidence="2">phosphoribosylglycinamide formyltransferase 1</fullName>
        <ecNumber evidence="2">2.1.2.2</ecNumber>
    </recommendedName>
    <alternativeName>
        <fullName evidence="7">5'-phosphoribosylglycinamide transformylase</fullName>
    </alternativeName>
    <alternativeName>
        <fullName evidence="6">GAR transformylase</fullName>
    </alternativeName>
</protein>
<keyword evidence="4" id="KW-0658">Purine biosynthesis</keyword>
<evidence type="ECO:0000259" key="9">
    <source>
        <dbReference type="Pfam" id="PF00551"/>
    </source>
</evidence>
<evidence type="ECO:0000256" key="4">
    <source>
        <dbReference type="ARBA" id="ARBA00022755"/>
    </source>
</evidence>
<dbReference type="GO" id="GO:0005829">
    <property type="term" value="C:cytosol"/>
    <property type="evidence" value="ECO:0007669"/>
    <property type="project" value="TreeGrafter"/>
</dbReference>
<feature type="domain" description="Formyl transferase N-terminal" evidence="9">
    <location>
        <begin position="3"/>
        <end position="181"/>
    </location>
</feature>
<keyword evidence="3" id="KW-0808">Transferase</keyword>
<accession>A0A381QIB8</accession>
<dbReference type="InterPro" id="IPR002376">
    <property type="entry name" value="Formyl_transf_N"/>
</dbReference>
<evidence type="ECO:0000256" key="1">
    <source>
        <dbReference type="ARBA" id="ARBA00005054"/>
    </source>
</evidence>
<evidence type="ECO:0000256" key="3">
    <source>
        <dbReference type="ARBA" id="ARBA00022679"/>
    </source>
</evidence>
<dbReference type="PROSITE" id="PS00373">
    <property type="entry name" value="GART"/>
    <property type="match status" value="1"/>
</dbReference>
<comment type="similarity">
    <text evidence="5">Belongs to the GART family.</text>
</comment>
<reference evidence="10" key="1">
    <citation type="submission" date="2018-05" db="EMBL/GenBank/DDBJ databases">
        <authorList>
            <person name="Lanie J.A."/>
            <person name="Ng W.-L."/>
            <person name="Kazmierczak K.M."/>
            <person name="Andrzejewski T.M."/>
            <person name="Davidsen T.M."/>
            <person name="Wayne K.J."/>
            <person name="Tettelin H."/>
            <person name="Glass J.I."/>
            <person name="Rusch D."/>
            <person name="Podicherti R."/>
            <person name="Tsui H.-C.T."/>
            <person name="Winkler M.E."/>
        </authorList>
    </citation>
    <scope>NUCLEOTIDE SEQUENCE</scope>
</reference>
<dbReference type="Pfam" id="PF00551">
    <property type="entry name" value="Formyl_trans_N"/>
    <property type="match status" value="1"/>
</dbReference>
<dbReference type="PANTHER" id="PTHR43369:SF2">
    <property type="entry name" value="PHOSPHORIBOSYLGLYCINAMIDE FORMYLTRANSFERASE"/>
    <property type="match status" value="1"/>
</dbReference>
<evidence type="ECO:0000256" key="5">
    <source>
        <dbReference type="ARBA" id="ARBA00038440"/>
    </source>
</evidence>
<evidence type="ECO:0000256" key="2">
    <source>
        <dbReference type="ARBA" id="ARBA00012254"/>
    </source>
</evidence>
<proteinExistence type="inferred from homology"/>
<dbReference type="EC" id="2.1.2.2" evidence="2"/>
<dbReference type="SUPFAM" id="SSF53328">
    <property type="entry name" value="Formyltransferase"/>
    <property type="match status" value="1"/>
</dbReference>
<comment type="catalytic activity">
    <reaction evidence="8">
        <text>N(1)-(5-phospho-beta-D-ribosyl)glycinamide + (6R)-10-formyltetrahydrofolate = N(2)-formyl-N(1)-(5-phospho-beta-D-ribosyl)glycinamide + (6S)-5,6,7,8-tetrahydrofolate + H(+)</text>
        <dbReference type="Rhea" id="RHEA:15053"/>
        <dbReference type="ChEBI" id="CHEBI:15378"/>
        <dbReference type="ChEBI" id="CHEBI:57453"/>
        <dbReference type="ChEBI" id="CHEBI:143788"/>
        <dbReference type="ChEBI" id="CHEBI:147286"/>
        <dbReference type="ChEBI" id="CHEBI:195366"/>
        <dbReference type="EC" id="2.1.2.2"/>
    </reaction>
</comment>
<evidence type="ECO:0000256" key="7">
    <source>
        <dbReference type="ARBA" id="ARBA00041682"/>
    </source>
</evidence>
<dbReference type="CDD" id="cd08645">
    <property type="entry name" value="FMT_core_GART"/>
    <property type="match status" value="1"/>
</dbReference>
<dbReference type="GO" id="GO:0004644">
    <property type="term" value="F:phosphoribosylglycinamide formyltransferase activity"/>
    <property type="evidence" value="ECO:0007669"/>
    <property type="project" value="UniProtKB-EC"/>
</dbReference>
<dbReference type="InterPro" id="IPR001555">
    <property type="entry name" value="GART_AS"/>
</dbReference>
<dbReference type="EMBL" id="UINC01001363">
    <property type="protein sequence ID" value="SUZ78710.1"/>
    <property type="molecule type" value="Genomic_DNA"/>
</dbReference>
<evidence type="ECO:0000313" key="10">
    <source>
        <dbReference type="EMBL" id="SUZ78710.1"/>
    </source>
</evidence>
<dbReference type="Gene3D" id="3.40.50.170">
    <property type="entry name" value="Formyl transferase, N-terminal domain"/>
    <property type="match status" value="1"/>
</dbReference>
<evidence type="ECO:0000256" key="8">
    <source>
        <dbReference type="ARBA" id="ARBA00047664"/>
    </source>
</evidence>
<sequence length="187" mass="21519">MKKRIILLISGKGTNAINIIKYFLISDSIQVCLVLCNNKNSPIYENIIDYNVPAEYFDIETFDDEVFNKIKKINPDLIVLAGFLKKISLKFLTFFPKKIINIHPSLLPKYGGKGMYGKKIHKKVLESKDKETGITIHFVSEGYDSGEIIFQKKLKINEKDDASLIEKRIHNLEYEFYPKVIASLLET</sequence>
<organism evidence="10">
    <name type="scientific">marine metagenome</name>
    <dbReference type="NCBI Taxonomy" id="408172"/>
    <lineage>
        <taxon>unclassified sequences</taxon>
        <taxon>metagenomes</taxon>
        <taxon>ecological metagenomes</taxon>
    </lineage>
</organism>
<dbReference type="UniPathway" id="UPA00074">
    <property type="reaction ID" value="UER00126"/>
</dbReference>
<dbReference type="HAMAP" id="MF_01930">
    <property type="entry name" value="PurN"/>
    <property type="match status" value="1"/>
</dbReference>
<dbReference type="InterPro" id="IPR036477">
    <property type="entry name" value="Formyl_transf_N_sf"/>
</dbReference>
<dbReference type="AlphaFoldDB" id="A0A381QIB8"/>
<dbReference type="PANTHER" id="PTHR43369">
    <property type="entry name" value="PHOSPHORIBOSYLGLYCINAMIDE FORMYLTRANSFERASE"/>
    <property type="match status" value="1"/>
</dbReference>